<evidence type="ECO:0000256" key="1">
    <source>
        <dbReference type="SAM" id="Coils"/>
    </source>
</evidence>
<gene>
    <name evidence="2" type="ORF">RS030_4503</name>
</gene>
<name>A0AAV9XV79_9CRYT</name>
<accession>A0AAV9XV79</accession>
<protein>
    <recommendedName>
        <fullName evidence="4">COG complex component COG2 C-terminal domain-containing protein</fullName>
    </recommendedName>
</protein>
<dbReference type="EMBL" id="JAWDEY010000032">
    <property type="protein sequence ID" value="KAK6588591.1"/>
    <property type="molecule type" value="Genomic_DNA"/>
</dbReference>
<proteinExistence type="predicted"/>
<dbReference type="Proteomes" id="UP001311799">
    <property type="component" value="Unassembled WGS sequence"/>
</dbReference>
<feature type="coiled-coil region" evidence="1">
    <location>
        <begin position="113"/>
        <end position="140"/>
    </location>
</feature>
<keyword evidence="3" id="KW-1185">Reference proteome</keyword>
<organism evidence="2 3">
    <name type="scientific">Cryptosporidium xiaoi</name>
    <dbReference type="NCBI Taxonomy" id="659607"/>
    <lineage>
        <taxon>Eukaryota</taxon>
        <taxon>Sar</taxon>
        <taxon>Alveolata</taxon>
        <taxon>Apicomplexa</taxon>
        <taxon>Conoidasida</taxon>
        <taxon>Coccidia</taxon>
        <taxon>Eucoccidiorida</taxon>
        <taxon>Eimeriorina</taxon>
        <taxon>Cryptosporidiidae</taxon>
        <taxon>Cryptosporidium</taxon>
    </lineage>
</organism>
<keyword evidence="1" id="KW-0175">Coiled coil</keyword>
<sequence length="980" mass="115360">MLEKFILNKKPPKIPYIASCIEFKERQEFCRVHLIPLLLKRNKNCHNTTNEKIITKEETNVKSKRALFNKNDTNLRALINKIRNEAINEYIKINKKSKNTDKIEFKLIIDKVRKIITNNKNELKSRIIELENKIEDYKLKYIENIIFNGKNTDLLTVEINQLLCKISKLNFTGDSIIEKIDKNQIEKYRILNIIYENIHDFDILISRLEEIYDKLNNNRIKCSEVYDIIITLSEYVNYYYNNENNIVNINIGNILHRKILKITYFIENLLSKKCLDILRLYCNWGKIDKIIEEFLSKRNTAYSINDLVNNNIHLIEIEKKEKMANSLGILLVLFFECNNIYKNNNNNKLLYKNTTNKIISYLCNEMMSTLKSLFFSKNSLLSNIDKPEWFLQISLSIFKSHYYYLNELWKKFDDNIKKELYLLEKYKFKDENKICNNNIKSNFIPYYVPKNKYISLINEILLIEPKEALSISILNELRSVIKIYIKKILLFKDGNVIRDNKSDYLFEKLIEQILIQYKYWKEIDEYNCNILLLDLLTNMNVKDLLSVNKINEHRYLFNDNVNEREMNSNVEINLNLDDDYRVVNVEDITKTAVNLAKIAFSVVMKDQNEKYLDIFKEGKPSEFPLECGILNWFCIINKIYIKNQISRYLSDSIVLCYTDKFNIKRTNKDLFETICNHSGSSDKNIVLRWFSDTIIYMTNDMGNNMQPLITPIKSINDNKDVVTNNDNLILILGYSIETIELLNAFSGKISIFIESCLSIEDIRNNRNLTDRNKDRYNECYCMNNYLNKSINNDCNPSIIFMNEFFIPIIDNCMLGEFINYVNFEWNRIGHKIGPFLPISSILIESLNLVLSALVNLNDAICVSKNSDADNKNENYILSYKNCISNLKKIKNDMINDVKFEIREVLIKPLLFGEVKIPSLDDLINSKTNDNLSSSFFDGNAKLLFDEHLSSKANELKYSFKLFSIFLSNSCLDEISKVLNE</sequence>
<dbReference type="AlphaFoldDB" id="A0AAV9XV79"/>
<evidence type="ECO:0000313" key="3">
    <source>
        <dbReference type="Proteomes" id="UP001311799"/>
    </source>
</evidence>
<evidence type="ECO:0008006" key="4">
    <source>
        <dbReference type="Google" id="ProtNLM"/>
    </source>
</evidence>
<evidence type="ECO:0000313" key="2">
    <source>
        <dbReference type="EMBL" id="KAK6588591.1"/>
    </source>
</evidence>
<comment type="caution">
    <text evidence="2">The sequence shown here is derived from an EMBL/GenBank/DDBJ whole genome shotgun (WGS) entry which is preliminary data.</text>
</comment>
<reference evidence="2 3" key="1">
    <citation type="submission" date="2023-10" db="EMBL/GenBank/DDBJ databases">
        <title>Comparative genomics analysis reveals potential genetic determinants of host preference in Cryptosporidium xiaoi.</title>
        <authorList>
            <person name="Xiao L."/>
            <person name="Li J."/>
        </authorList>
    </citation>
    <scope>NUCLEOTIDE SEQUENCE [LARGE SCALE GENOMIC DNA]</scope>
    <source>
        <strain evidence="2 3">52996</strain>
    </source>
</reference>